<dbReference type="GO" id="GO:0019698">
    <property type="term" value="P:D-galacturonate catabolic process"/>
    <property type="evidence" value="ECO:0007669"/>
    <property type="project" value="TreeGrafter"/>
</dbReference>
<dbReference type="PANTHER" id="PTHR30536:SF5">
    <property type="entry name" value="ALTRONATE DEHYDRATASE"/>
    <property type="match status" value="1"/>
</dbReference>
<organism evidence="4">
    <name type="scientific">uncultured Pyrinomonadaceae bacterium</name>
    <dbReference type="NCBI Taxonomy" id="2283094"/>
    <lineage>
        <taxon>Bacteria</taxon>
        <taxon>Pseudomonadati</taxon>
        <taxon>Acidobacteriota</taxon>
        <taxon>Blastocatellia</taxon>
        <taxon>Blastocatellales</taxon>
        <taxon>Pyrinomonadaceae</taxon>
        <taxon>environmental samples</taxon>
    </lineage>
</organism>
<dbReference type="EMBL" id="CADCUR010000104">
    <property type="protein sequence ID" value="CAA9395174.1"/>
    <property type="molecule type" value="Genomic_DNA"/>
</dbReference>
<evidence type="ECO:0000256" key="2">
    <source>
        <dbReference type="ARBA" id="ARBA00023239"/>
    </source>
</evidence>
<dbReference type="SMART" id="SM00858">
    <property type="entry name" value="SAF"/>
    <property type="match status" value="1"/>
</dbReference>
<dbReference type="PANTHER" id="PTHR30536">
    <property type="entry name" value="ALTRONATE/GALACTARATE DEHYDRATASE"/>
    <property type="match status" value="1"/>
</dbReference>
<evidence type="ECO:0000313" key="4">
    <source>
        <dbReference type="EMBL" id="CAA9395174.1"/>
    </source>
</evidence>
<dbReference type="Pfam" id="PF20629">
    <property type="entry name" value="GD_AH_C"/>
    <property type="match status" value="1"/>
</dbReference>
<dbReference type="AlphaFoldDB" id="A0A6J4NRA6"/>
<evidence type="ECO:0000259" key="3">
    <source>
        <dbReference type="SMART" id="SM00858"/>
    </source>
</evidence>
<dbReference type="InterPro" id="IPR052172">
    <property type="entry name" value="UxaA_altronate/galactarate_dh"/>
</dbReference>
<comment type="similarity">
    <text evidence="1">Belongs to the UxaA family.</text>
</comment>
<evidence type="ECO:0000256" key="1">
    <source>
        <dbReference type="ARBA" id="ARBA00010986"/>
    </source>
</evidence>
<gene>
    <name evidence="4" type="ORF">AVDCRST_MAG74-1228</name>
</gene>
<dbReference type="InterPro" id="IPR007392">
    <property type="entry name" value="GD_AH_second"/>
</dbReference>
<keyword evidence="2 4" id="KW-0456">Lyase</keyword>
<dbReference type="InterPro" id="IPR044144">
    <property type="entry name" value="SAF_UxaA/GarD"/>
</dbReference>
<feature type="domain" description="SAF" evidence="3">
    <location>
        <begin position="23"/>
        <end position="94"/>
    </location>
</feature>
<name>A0A6J4NRA6_9BACT</name>
<dbReference type="Pfam" id="PF04295">
    <property type="entry name" value="GD_AH_second"/>
    <property type="match status" value="1"/>
</dbReference>
<accession>A0A6J4NRA6</accession>
<proteinExistence type="inferred from homology"/>
<dbReference type="EC" id="4.2.1.7" evidence="4"/>
<reference evidence="4" key="1">
    <citation type="submission" date="2020-02" db="EMBL/GenBank/DDBJ databases">
        <authorList>
            <person name="Meier V. D."/>
        </authorList>
    </citation>
    <scope>NUCLEOTIDE SEQUENCE</scope>
    <source>
        <strain evidence="4">AVDCRST_MAG74</strain>
    </source>
</reference>
<dbReference type="GO" id="GO:0008789">
    <property type="term" value="F:altronate dehydratase activity"/>
    <property type="evidence" value="ECO:0007669"/>
    <property type="project" value="UniProtKB-EC"/>
</dbReference>
<dbReference type="InterPro" id="IPR013974">
    <property type="entry name" value="SAF"/>
</dbReference>
<dbReference type="Gene3D" id="2.30.130.110">
    <property type="match status" value="1"/>
</dbReference>
<dbReference type="CDD" id="cd11613">
    <property type="entry name" value="SAF_AH_GD"/>
    <property type="match status" value="1"/>
</dbReference>
<protein>
    <submittedName>
        <fullName evidence="4">Altronate dehydratase</fullName>
        <ecNumber evidence="4">4.2.1.7</ecNumber>
    </submittedName>
</protein>
<sequence length="524" mass="56606">MPYTLTQTAADLSAYAIIVNPKDNVAVVKNETSEGLVVTLPDQKTVQLKQAVPPGHRFATREIPAGQFVRQYDQPIGTSLGIEAGEWITHENMSNDVPVVRNLPDDLYTPAPDYIDISERKTFMGFRRPDGRVGTRNFVLIVPTSMCSSHEAQQISMMAEFLHYKREKYPNVDGVVAIPHNKGCGCQDGSSLDIMLRTLANYADHPNVGGVILIDLGCEKTNLAKVEKYLLKREIAFDKPVAKIGIQEIGGTQAAIERGLKIVQEMLPQVNESAREEVSASELILGVKCGSSDGFSGISANPALGKTADLLVRSGGTVLITEVPEFCGAEHIVANRAKDAETGRAIYRMIDWYKDYASKFGGVLNNNPSPGNIAGGLLNITIKSLGAMSKAGTTRVEGVCEYAEAPKNKGLNLMQGPGYDQESTPGLVAAGATVVVFTTGNGTTIGNAIAPVIKLASNNRVFEKMNRDIDVSAGNIIEGTETIDEVGERLFGHVLKVSSGEILARAEENKHREFQFWAEQTVTL</sequence>
<dbReference type="InterPro" id="IPR048332">
    <property type="entry name" value="GD_AH_C"/>
</dbReference>